<sequence>MTILEAMDDTPYRVASDVMSGPEPEILADIHLRGVAASIWNRTCEPAFVDWIDGLPVESLPELRTTVPVHLAEAAAIAACEQAKIPSSSERDILTGDIAALAMMLSKTLDVRQMRIRLDVSDEMMCPKFHMDNVPARLLCTYRGPGTDYVPQEDLSEPSRIKSVKRGAVALFRGSAWSGEERTGLLHRSPAVDESVGARLLLVIDPID</sequence>
<gene>
    <name evidence="1" type="ORF">K1718_10310</name>
</gene>
<organism evidence="1 2">
    <name type="scientific">Roseibium porphyridii</name>
    <dbReference type="NCBI Taxonomy" id="2866279"/>
    <lineage>
        <taxon>Bacteria</taxon>
        <taxon>Pseudomonadati</taxon>
        <taxon>Pseudomonadota</taxon>
        <taxon>Alphaproteobacteria</taxon>
        <taxon>Hyphomicrobiales</taxon>
        <taxon>Stappiaceae</taxon>
        <taxon>Roseibium</taxon>
    </lineage>
</organism>
<proteinExistence type="predicted"/>
<dbReference type="Pfam" id="PF08856">
    <property type="entry name" value="DUF1826"/>
    <property type="match status" value="1"/>
</dbReference>
<name>A0ABY8FGN1_9HYPH</name>
<dbReference type="RefSeq" id="WP_265684337.1">
    <property type="nucleotide sequence ID" value="NZ_CP120863.1"/>
</dbReference>
<dbReference type="EMBL" id="CP120863">
    <property type="protein sequence ID" value="WFE91728.1"/>
    <property type="molecule type" value="Genomic_DNA"/>
</dbReference>
<reference evidence="1 2" key="1">
    <citation type="submission" date="2023-03" db="EMBL/GenBank/DDBJ databases">
        <title>Roseibium porphyridii sp. nov. and Roseibium rhodosorbium sp. nov. isolated from marine algae, Porphyridium cruentum and Rhodosorus marinus, respectively.</title>
        <authorList>
            <person name="Lee M.W."/>
            <person name="Choi B.J."/>
            <person name="Lee J.K."/>
            <person name="Choi D.G."/>
            <person name="Baek J.H."/>
            <person name="Bayburt H."/>
            <person name="Kim J.M."/>
            <person name="Han D.M."/>
            <person name="Kim K.H."/>
            <person name="Jeon C.O."/>
        </authorList>
    </citation>
    <scope>NUCLEOTIDE SEQUENCE [LARGE SCALE GENOMIC DNA]</scope>
    <source>
        <strain evidence="1 2">KMA01</strain>
    </source>
</reference>
<evidence type="ECO:0000313" key="1">
    <source>
        <dbReference type="EMBL" id="WFE91728.1"/>
    </source>
</evidence>
<protein>
    <submittedName>
        <fullName evidence="1">DUF1826 domain-containing protein</fullName>
    </submittedName>
</protein>
<dbReference type="InterPro" id="IPR014955">
    <property type="entry name" value="DUF1826"/>
</dbReference>
<dbReference type="Proteomes" id="UP001209803">
    <property type="component" value="Chromosome"/>
</dbReference>
<keyword evidence="2" id="KW-1185">Reference proteome</keyword>
<evidence type="ECO:0000313" key="2">
    <source>
        <dbReference type="Proteomes" id="UP001209803"/>
    </source>
</evidence>
<accession>A0ABY8FGN1</accession>